<keyword evidence="1" id="KW-0472">Membrane</keyword>
<evidence type="ECO:0008006" key="4">
    <source>
        <dbReference type="Google" id="ProtNLM"/>
    </source>
</evidence>
<protein>
    <recommendedName>
        <fullName evidence="4">Glycosyltransferase RgtA/B/C/D-like domain-containing protein</fullName>
    </recommendedName>
</protein>
<feature type="transmembrane region" description="Helical" evidence="1">
    <location>
        <begin position="128"/>
        <end position="145"/>
    </location>
</feature>
<evidence type="ECO:0000313" key="2">
    <source>
        <dbReference type="EMBL" id="QIN77591.1"/>
    </source>
</evidence>
<feature type="transmembrane region" description="Helical" evidence="1">
    <location>
        <begin position="211"/>
        <end position="230"/>
    </location>
</feature>
<evidence type="ECO:0000256" key="1">
    <source>
        <dbReference type="SAM" id="Phobius"/>
    </source>
</evidence>
<gene>
    <name evidence="2" type="ORF">GBA65_02650</name>
</gene>
<evidence type="ECO:0000313" key="3">
    <source>
        <dbReference type="Proteomes" id="UP000502706"/>
    </source>
</evidence>
<reference evidence="2 3" key="1">
    <citation type="submission" date="2019-10" db="EMBL/GenBank/DDBJ databases">
        <title>Rubrobacter sp nov SCSIO 52915 isolated from a deep-sea sediment in the South China Sea.</title>
        <authorList>
            <person name="Chen R.W."/>
        </authorList>
    </citation>
    <scope>NUCLEOTIDE SEQUENCE [LARGE SCALE GENOMIC DNA]</scope>
    <source>
        <strain evidence="2 3">SCSIO 52915</strain>
    </source>
</reference>
<keyword evidence="3" id="KW-1185">Reference proteome</keyword>
<proteinExistence type="predicted"/>
<feature type="transmembrane region" description="Helical" evidence="1">
    <location>
        <begin position="315"/>
        <end position="332"/>
    </location>
</feature>
<name>A0A6G8PUD9_9ACTN</name>
<dbReference type="AlphaFoldDB" id="A0A6G8PUD9"/>
<sequence length="540" mass="58261">MFQYEPITPKGGRSALRIRRAFALLLLLALAAAVYYGNSFEGALSRDNAIYLYSGQRMAEGIPPYVSIFDHKGPLAPMLVGVGVVISKYLGATDITAVRAVFFSIGCLAVGATYLLGSSLFRSQRAGLFTALTFLGFFGFARYAVSSPEAKTPMVLFEVLCLLFASQKRWLLAGLCGSLAALVWQPMAVFSLVAFVLAVTQRDEPRVPAGLRAALGAGLPVAVTGAYFYFQGALDELVNGSILFNARYLDREQLLSTAEFFAPVKAIFQGYDTILIPIVVGAMLAAVVIGLVTLGSLHLLRRAYSGPSGSPMRKGAFAPIFLSLPFPVLWSLVDFQGYPDFYVFIPYVAVGFGGFLGFVVGRMGENNALFPGGTRLLTVGLCAALTAVAVLGSLVVVDPARGVSSLDTEERPPGPNDLDYQRRAASEVQRRFGEDAKVVSIGAPQLLVLLHKTNPNPYAFIIRGIDDQIAVETPGGFEGWIEDLEAYDPDVIAFGRTSGTHSPMLLEWLESRYEREKIGPWTLYVKEDGTGGERALRPTG</sequence>
<accession>A0A6G8PUD9</accession>
<feature type="transmembrane region" description="Helical" evidence="1">
    <location>
        <begin position="21"/>
        <end position="38"/>
    </location>
</feature>
<feature type="transmembrane region" description="Helical" evidence="1">
    <location>
        <begin position="376"/>
        <end position="397"/>
    </location>
</feature>
<dbReference type="RefSeq" id="WP_166395271.1">
    <property type="nucleotide sequence ID" value="NZ_CP045121.1"/>
</dbReference>
<keyword evidence="1" id="KW-1133">Transmembrane helix</keyword>
<feature type="transmembrane region" description="Helical" evidence="1">
    <location>
        <begin position="97"/>
        <end position="116"/>
    </location>
</feature>
<dbReference type="Proteomes" id="UP000502706">
    <property type="component" value="Chromosome"/>
</dbReference>
<dbReference type="EMBL" id="CP045121">
    <property type="protein sequence ID" value="QIN77591.1"/>
    <property type="molecule type" value="Genomic_DNA"/>
</dbReference>
<keyword evidence="1" id="KW-0812">Transmembrane</keyword>
<dbReference type="KEGG" id="rmar:GBA65_02650"/>
<feature type="transmembrane region" description="Helical" evidence="1">
    <location>
        <begin position="170"/>
        <end position="199"/>
    </location>
</feature>
<feature type="transmembrane region" description="Helical" evidence="1">
    <location>
        <begin position="344"/>
        <end position="364"/>
    </location>
</feature>
<feature type="transmembrane region" description="Helical" evidence="1">
    <location>
        <begin position="274"/>
        <end position="294"/>
    </location>
</feature>
<organism evidence="2 3">
    <name type="scientific">Rubrobacter marinus</name>
    <dbReference type="NCBI Taxonomy" id="2653852"/>
    <lineage>
        <taxon>Bacteria</taxon>
        <taxon>Bacillati</taxon>
        <taxon>Actinomycetota</taxon>
        <taxon>Rubrobacteria</taxon>
        <taxon>Rubrobacterales</taxon>
        <taxon>Rubrobacteraceae</taxon>
        <taxon>Rubrobacter</taxon>
    </lineage>
</organism>